<dbReference type="AlphaFoldDB" id="A0A975Y4G0"/>
<organism evidence="2 3">
    <name type="scientific">Richelia sinica FACHB-800</name>
    <dbReference type="NCBI Taxonomy" id="1357546"/>
    <lineage>
        <taxon>Bacteria</taxon>
        <taxon>Bacillati</taxon>
        <taxon>Cyanobacteriota</taxon>
        <taxon>Cyanophyceae</taxon>
        <taxon>Nostocales</taxon>
        <taxon>Nostocaceae</taxon>
        <taxon>Richelia</taxon>
    </lineage>
</organism>
<dbReference type="Gene3D" id="3.90.550.10">
    <property type="entry name" value="Spore Coat Polysaccharide Biosynthesis Protein SpsA, Chain A"/>
    <property type="match status" value="1"/>
</dbReference>
<dbReference type="CDD" id="cd06433">
    <property type="entry name" value="GT_2_WfgS_like"/>
    <property type="match status" value="1"/>
</dbReference>
<name>A0A975Y4G0_9NOST</name>
<dbReference type="Pfam" id="PF00535">
    <property type="entry name" value="Glycos_transf_2"/>
    <property type="match status" value="1"/>
</dbReference>
<dbReference type="PANTHER" id="PTHR22916">
    <property type="entry name" value="GLYCOSYLTRANSFERASE"/>
    <property type="match status" value="1"/>
</dbReference>
<dbReference type="PANTHER" id="PTHR22916:SF65">
    <property type="entry name" value="SLR1065 PROTEIN"/>
    <property type="match status" value="1"/>
</dbReference>
<protein>
    <recommendedName>
        <fullName evidence="1">Glycosyltransferase 2-like domain-containing protein</fullName>
    </recommendedName>
</protein>
<sequence length="315" mass="36035">MANYLMLMRCPTLSELPPPPPGKTGWPWTEQTETLPEKMPNGSDWPRISIVTPSYNQGMFIEKTIRSVLLQGYPNLEYIIIDGASTDISVEIIKKYEPWLSYWISEPDNGQSEAINKGFAKTNGEILAWLNSDDYYLPNAFMISGAFPWKYGIGAIVGIGHTVDIHDRILCTLKPKETNFQAFLDWMSYSNFLQPSCFINRKAWLDCGPLDTSLDYCMDLKLWLEISQRYSLESVNYVLSCALAHDASKTVGQGVYSRAETILLISKYGAEDIAKRELYSLVDSVKKYDLLRNRLEKLPFFKSFVSPLYRKLLQR</sequence>
<dbReference type="Proteomes" id="UP000683511">
    <property type="component" value="Chromosome"/>
</dbReference>
<dbReference type="EMBL" id="CP021056">
    <property type="protein sequence ID" value="QXE23127.1"/>
    <property type="molecule type" value="Genomic_DNA"/>
</dbReference>
<evidence type="ECO:0000313" key="3">
    <source>
        <dbReference type="Proteomes" id="UP000683511"/>
    </source>
</evidence>
<evidence type="ECO:0000313" key="2">
    <source>
        <dbReference type="EMBL" id="QXE23127.1"/>
    </source>
</evidence>
<feature type="domain" description="Glycosyltransferase 2-like" evidence="1">
    <location>
        <begin position="49"/>
        <end position="140"/>
    </location>
</feature>
<gene>
    <name evidence="2" type="ORF">B6N60_01816</name>
</gene>
<keyword evidence="3" id="KW-1185">Reference proteome</keyword>
<dbReference type="InterPro" id="IPR001173">
    <property type="entry name" value="Glyco_trans_2-like"/>
</dbReference>
<dbReference type="RefSeq" id="WP_242034230.1">
    <property type="nucleotide sequence ID" value="NZ_CP021056.1"/>
</dbReference>
<evidence type="ECO:0000259" key="1">
    <source>
        <dbReference type="Pfam" id="PF00535"/>
    </source>
</evidence>
<dbReference type="InterPro" id="IPR029044">
    <property type="entry name" value="Nucleotide-diphossugar_trans"/>
</dbReference>
<dbReference type="KEGG" id="rsin:B6N60_01816"/>
<dbReference type="SUPFAM" id="SSF53448">
    <property type="entry name" value="Nucleotide-diphospho-sugar transferases"/>
    <property type="match status" value="1"/>
</dbReference>
<reference evidence="2" key="1">
    <citation type="submission" date="2017-04" db="EMBL/GenBank/DDBJ databases">
        <title>Genome deletions in a multicellular cyanobacterial endosymbiont for morphological adaptation in marine diatoms.</title>
        <authorList>
            <person name="Wang Y."/>
            <person name="Gao H."/>
            <person name="Li R."/>
            <person name="Xu X."/>
        </authorList>
    </citation>
    <scope>NUCLEOTIDE SEQUENCE</scope>
    <source>
        <strain evidence="2">FACHB 800</strain>
    </source>
</reference>
<accession>A0A975Y4G0</accession>
<proteinExistence type="predicted"/>